<reference evidence="1 2" key="1">
    <citation type="submission" date="2023-07" db="EMBL/GenBank/DDBJ databases">
        <title>Genomic Encyclopedia of Type Strains, Phase IV (KMG-IV): sequencing the most valuable type-strain genomes for metagenomic binning, comparative biology and taxonomic classification.</title>
        <authorList>
            <person name="Goeker M."/>
        </authorList>
    </citation>
    <scope>NUCLEOTIDE SEQUENCE [LARGE SCALE GENOMIC DNA]</scope>
    <source>
        <strain evidence="1 2">DSM 14914</strain>
    </source>
</reference>
<protein>
    <submittedName>
        <fullName evidence="1">Uncharacterized protein</fullName>
    </submittedName>
</protein>
<evidence type="ECO:0000313" key="1">
    <source>
        <dbReference type="EMBL" id="MDQ0496338.1"/>
    </source>
</evidence>
<sequence length="49" mass="5616">MSNRLGKTGAFSELMAIRSGDKLDPNEVFLVKIRCLNPPFVSVRRWPMH</sequence>
<comment type="caution">
    <text evidence="1">The sequence shown here is derived from an EMBL/GenBank/DDBJ whole genome shotgun (WGS) entry which is preliminary data.</text>
</comment>
<dbReference type="EMBL" id="JAUSWA010000034">
    <property type="protein sequence ID" value="MDQ0496338.1"/>
    <property type="molecule type" value="Genomic_DNA"/>
</dbReference>
<gene>
    <name evidence="1" type="ORF">QOZ95_004528</name>
</gene>
<dbReference type="Proteomes" id="UP001242811">
    <property type="component" value="Unassembled WGS sequence"/>
</dbReference>
<evidence type="ECO:0000313" key="2">
    <source>
        <dbReference type="Proteomes" id="UP001242811"/>
    </source>
</evidence>
<accession>A0ABU0L4V8</accession>
<name>A0ABU0L4V8_9BACL</name>
<keyword evidence="2" id="KW-1185">Reference proteome</keyword>
<proteinExistence type="predicted"/>
<organism evidence="1 2">
    <name type="scientific">Paenibacillus brasilensis</name>
    <dbReference type="NCBI Taxonomy" id="128574"/>
    <lineage>
        <taxon>Bacteria</taxon>
        <taxon>Bacillati</taxon>
        <taxon>Bacillota</taxon>
        <taxon>Bacilli</taxon>
        <taxon>Bacillales</taxon>
        <taxon>Paenibacillaceae</taxon>
        <taxon>Paenibacillus</taxon>
    </lineage>
</organism>